<evidence type="ECO:0000256" key="4">
    <source>
        <dbReference type="ARBA" id="ARBA00022679"/>
    </source>
</evidence>
<dbReference type="GO" id="GO:0000155">
    <property type="term" value="F:phosphorelay sensor kinase activity"/>
    <property type="evidence" value="ECO:0007669"/>
    <property type="project" value="InterPro"/>
</dbReference>
<dbReference type="Pfam" id="PF02518">
    <property type="entry name" value="HATPase_c"/>
    <property type="match status" value="1"/>
</dbReference>
<keyword evidence="7" id="KW-0067">ATP-binding</keyword>
<dbReference type="PRINTS" id="PR00344">
    <property type="entry name" value="BCTRLSENSOR"/>
</dbReference>
<dbReference type="Gene3D" id="1.10.287.130">
    <property type="match status" value="1"/>
</dbReference>
<dbReference type="Pfam" id="PF00512">
    <property type="entry name" value="HisKA"/>
    <property type="match status" value="1"/>
</dbReference>
<keyword evidence="8" id="KW-0902">Two-component regulatory system</keyword>
<gene>
    <name evidence="10" type="ORF">E0F89_05050</name>
</gene>
<evidence type="ECO:0000313" key="11">
    <source>
        <dbReference type="Proteomes" id="UP000295278"/>
    </source>
</evidence>
<dbReference type="AlphaFoldDB" id="A0A4R5AY09"/>
<evidence type="ECO:0000256" key="8">
    <source>
        <dbReference type="ARBA" id="ARBA00023012"/>
    </source>
</evidence>
<evidence type="ECO:0000256" key="6">
    <source>
        <dbReference type="ARBA" id="ARBA00022777"/>
    </source>
</evidence>
<dbReference type="Proteomes" id="UP000295278">
    <property type="component" value="Unassembled WGS sequence"/>
</dbReference>
<evidence type="ECO:0000256" key="1">
    <source>
        <dbReference type="ARBA" id="ARBA00000085"/>
    </source>
</evidence>
<comment type="caution">
    <text evidence="10">The sequence shown here is derived from an EMBL/GenBank/DDBJ whole genome shotgun (WGS) entry which is preliminary data.</text>
</comment>
<dbReference type="GO" id="GO:0007234">
    <property type="term" value="P:osmosensory signaling via phosphorelay pathway"/>
    <property type="evidence" value="ECO:0007669"/>
    <property type="project" value="TreeGrafter"/>
</dbReference>
<organism evidence="10 11">
    <name type="scientific">Flavobacterium caseinilyticum</name>
    <dbReference type="NCBI Taxonomy" id="2541732"/>
    <lineage>
        <taxon>Bacteria</taxon>
        <taxon>Pseudomonadati</taxon>
        <taxon>Bacteroidota</taxon>
        <taxon>Flavobacteriia</taxon>
        <taxon>Flavobacteriales</taxon>
        <taxon>Flavobacteriaceae</taxon>
        <taxon>Flavobacterium</taxon>
    </lineage>
</organism>
<keyword evidence="6 10" id="KW-0418">Kinase</keyword>
<dbReference type="CDD" id="cd00082">
    <property type="entry name" value="HisKA"/>
    <property type="match status" value="1"/>
</dbReference>
<dbReference type="GO" id="GO:0005524">
    <property type="term" value="F:ATP binding"/>
    <property type="evidence" value="ECO:0007669"/>
    <property type="project" value="UniProtKB-KW"/>
</dbReference>
<evidence type="ECO:0000259" key="9">
    <source>
        <dbReference type="PROSITE" id="PS50109"/>
    </source>
</evidence>
<name>A0A4R5AY09_9FLAO</name>
<dbReference type="SMART" id="SM00388">
    <property type="entry name" value="HisKA"/>
    <property type="match status" value="1"/>
</dbReference>
<keyword evidence="11" id="KW-1185">Reference proteome</keyword>
<dbReference type="InterPro" id="IPR003594">
    <property type="entry name" value="HATPase_dom"/>
</dbReference>
<evidence type="ECO:0000256" key="2">
    <source>
        <dbReference type="ARBA" id="ARBA00012438"/>
    </source>
</evidence>
<dbReference type="InterPro" id="IPR036890">
    <property type="entry name" value="HATPase_C_sf"/>
</dbReference>
<dbReference type="CDD" id="cd00075">
    <property type="entry name" value="HATPase"/>
    <property type="match status" value="1"/>
</dbReference>
<feature type="domain" description="Histidine kinase" evidence="9">
    <location>
        <begin position="25"/>
        <end position="238"/>
    </location>
</feature>
<dbReference type="RefSeq" id="WP_131908765.1">
    <property type="nucleotide sequence ID" value="NZ_SMFM01000002.1"/>
</dbReference>
<proteinExistence type="predicted"/>
<dbReference type="InterPro" id="IPR036097">
    <property type="entry name" value="HisK_dim/P_sf"/>
</dbReference>
<accession>A0A4R5AY09</accession>
<dbReference type="SUPFAM" id="SSF47384">
    <property type="entry name" value="Homodimeric domain of signal transducing histidine kinase"/>
    <property type="match status" value="1"/>
</dbReference>
<keyword evidence="3" id="KW-0597">Phosphoprotein</keyword>
<dbReference type="PROSITE" id="PS50109">
    <property type="entry name" value="HIS_KIN"/>
    <property type="match status" value="1"/>
</dbReference>
<dbReference type="SMART" id="SM00387">
    <property type="entry name" value="HATPase_c"/>
    <property type="match status" value="1"/>
</dbReference>
<evidence type="ECO:0000256" key="7">
    <source>
        <dbReference type="ARBA" id="ARBA00022840"/>
    </source>
</evidence>
<reference evidence="10 11" key="1">
    <citation type="submission" date="2019-03" db="EMBL/GenBank/DDBJ databases">
        <title>Flavobacterium AT-3-2 sp. nov., isolated from arctic soil.</title>
        <authorList>
            <person name="Chaudhary D.K."/>
        </authorList>
    </citation>
    <scope>NUCLEOTIDE SEQUENCE [LARGE SCALE GENOMIC DNA]</scope>
    <source>
        <strain evidence="10 11">AT-3-2</strain>
    </source>
</reference>
<dbReference type="PANTHER" id="PTHR42878:SF7">
    <property type="entry name" value="SENSOR HISTIDINE KINASE GLRK"/>
    <property type="match status" value="1"/>
</dbReference>
<evidence type="ECO:0000256" key="5">
    <source>
        <dbReference type="ARBA" id="ARBA00022741"/>
    </source>
</evidence>
<evidence type="ECO:0000313" key="10">
    <source>
        <dbReference type="EMBL" id="TDD76969.1"/>
    </source>
</evidence>
<protein>
    <recommendedName>
        <fullName evidence="2">histidine kinase</fullName>
        <ecNumber evidence="2">2.7.13.3</ecNumber>
    </recommendedName>
</protein>
<dbReference type="InterPro" id="IPR003661">
    <property type="entry name" value="HisK_dim/P_dom"/>
</dbReference>
<comment type="catalytic activity">
    <reaction evidence="1">
        <text>ATP + protein L-histidine = ADP + protein N-phospho-L-histidine.</text>
        <dbReference type="EC" id="2.7.13.3"/>
    </reaction>
</comment>
<dbReference type="GO" id="GO:0000156">
    <property type="term" value="F:phosphorelay response regulator activity"/>
    <property type="evidence" value="ECO:0007669"/>
    <property type="project" value="TreeGrafter"/>
</dbReference>
<evidence type="ECO:0000256" key="3">
    <source>
        <dbReference type="ARBA" id="ARBA00022553"/>
    </source>
</evidence>
<sequence>MKVLEDKCELQLAALQKEFDEFVYIVSHDIKTPMRAIVNLTSWIEDDLGSNVEQDILDNFSLLKNRVERLERMMNALLELSRVNTSNMELYEVDIAKLVSDCTEMIDKNLNVEFHITCNLKDVKYTTLGKKLEKIIYNLINNAVRFHDKEKMNVFIEISENDADLEIKISDDGPGIPDELKDKIFSIFYTINSKDVVDSTGAGLAICTKIIKMVGGTLAYYPAENGGSLFKFDWPKIIKIEKLKL</sequence>
<dbReference type="EMBL" id="SMFM01000002">
    <property type="protein sequence ID" value="TDD76969.1"/>
    <property type="molecule type" value="Genomic_DNA"/>
</dbReference>
<dbReference type="InterPro" id="IPR005467">
    <property type="entry name" value="His_kinase_dom"/>
</dbReference>
<dbReference type="PANTHER" id="PTHR42878">
    <property type="entry name" value="TWO-COMPONENT HISTIDINE KINASE"/>
    <property type="match status" value="1"/>
</dbReference>
<dbReference type="SUPFAM" id="SSF55874">
    <property type="entry name" value="ATPase domain of HSP90 chaperone/DNA topoisomerase II/histidine kinase"/>
    <property type="match status" value="1"/>
</dbReference>
<dbReference type="InterPro" id="IPR050351">
    <property type="entry name" value="BphY/WalK/GraS-like"/>
</dbReference>
<dbReference type="GO" id="GO:0030295">
    <property type="term" value="F:protein kinase activator activity"/>
    <property type="evidence" value="ECO:0007669"/>
    <property type="project" value="TreeGrafter"/>
</dbReference>
<keyword evidence="5" id="KW-0547">Nucleotide-binding</keyword>
<dbReference type="Gene3D" id="3.30.565.10">
    <property type="entry name" value="Histidine kinase-like ATPase, C-terminal domain"/>
    <property type="match status" value="1"/>
</dbReference>
<dbReference type="EC" id="2.7.13.3" evidence="2"/>
<dbReference type="InterPro" id="IPR004358">
    <property type="entry name" value="Sig_transdc_His_kin-like_C"/>
</dbReference>
<keyword evidence="4" id="KW-0808">Transferase</keyword>
<dbReference type="OrthoDB" id="9811889at2"/>